<evidence type="ECO:0000313" key="2">
    <source>
        <dbReference type="Proteomes" id="UP000887159"/>
    </source>
</evidence>
<dbReference type="EMBL" id="BMAU01021271">
    <property type="protein sequence ID" value="GFY07240.1"/>
    <property type="molecule type" value="Genomic_DNA"/>
</dbReference>
<organism evidence="1 2">
    <name type="scientific">Trichonephila clavipes</name>
    <name type="common">Golden silk orbweaver</name>
    <name type="synonym">Nephila clavipes</name>
    <dbReference type="NCBI Taxonomy" id="2585209"/>
    <lineage>
        <taxon>Eukaryota</taxon>
        <taxon>Metazoa</taxon>
        <taxon>Ecdysozoa</taxon>
        <taxon>Arthropoda</taxon>
        <taxon>Chelicerata</taxon>
        <taxon>Arachnida</taxon>
        <taxon>Araneae</taxon>
        <taxon>Araneomorphae</taxon>
        <taxon>Entelegynae</taxon>
        <taxon>Araneoidea</taxon>
        <taxon>Nephilidae</taxon>
        <taxon>Trichonephila</taxon>
    </lineage>
</organism>
<accession>A0A8X6S9K8</accession>
<reference evidence="1" key="1">
    <citation type="submission" date="2020-08" db="EMBL/GenBank/DDBJ databases">
        <title>Multicomponent nature underlies the extraordinary mechanical properties of spider dragline silk.</title>
        <authorList>
            <person name="Kono N."/>
            <person name="Nakamura H."/>
            <person name="Mori M."/>
            <person name="Yoshida Y."/>
            <person name="Ohtoshi R."/>
            <person name="Malay A.D."/>
            <person name="Moran D.A.P."/>
            <person name="Tomita M."/>
            <person name="Numata K."/>
            <person name="Arakawa K."/>
        </authorList>
    </citation>
    <scope>NUCLEOTIDE SEQUENCE</scope>
</reference>
<keyword evidence="2" id="KW-1185">Reference proteome</keyword>
<dbReference type="Proteomes" id="UP000887159">
    <property type="component" value="Unassembled WGS sequence"/>
</dbReference>
<dbReference type="Gene3D" id="3.30.420.10">
    <property type="entry name" value="Ribonuclease H-like superfamily/Ribonuclease H"/>
    <property type="match status" value="1"/>
</dbReference>
<evidence type="ECO:0000313" key="1">
    <source>
        <dbReference type="EMBL" id="GFY07240.1"/>
    </source>
</evidence>
<dbReference type="InterPro" id="IPR036397">
    <property type="entry name" value="RNaseH_sf"/>
</dbReference>
<dbReference type="GO" id="GO:0003676">
    <property type="term" value="F:nucleic acid binding"/>
    <property type="evidence" value="ECO:0007669"/>
    <property type="project" value="InterPro"/>
</dbReference>
<comment type="caution">
    <text evidence="1">The sequence shown here is derived from an EMBL/GenBank/DDBJ whole genome shotgun (WGS) entry which is preliminary data.</text>
</comment>
<dbReference type="AlphaFoldDB" id="A0A8X6S9K8"/>
<proteinExistence type="predicted"/>
<name>A0A8X6S9K8_TRICX</name>
<protein>
    <submittedName>
        <fullName evidence="1">Transposable element Tcb1 transposase</fullName>
    </submittedName>
</protein>
<gene>
    <name evidence="1" type="primary">X975_08467</name>
    <name evidence="1" type="ORF">TNCV_1585951</name>
</gene>
<sequence>MHGNVQGFFFTHQIELFLWPACSHDRSPIENAGSMLAQRMAQGTSFAATLDQLSQYVEVAWTALPQGYIQSLFDSLPRRVAVVIANNGSATLTTHFVIIHTSQQAVILIV</sequence>